<keyword evidence="6" id="KW-0206">Cytoskeleton</keyword>
<evidence type="ECO:0000256" key="5">
    <source>
        <dbReference type="ARBA" id="ARBA00022803"/>
    </source>
</evidence>
<dbReference type="Proteomes" id="UP000801492">
    <property type="component" value="Unassembled WGS sequence"/>
</dbReference>
<accession>A0A8K0DDB3</accession>
<organism evidence="9 10">
    <name type="scientific">Ignelater luminosus</name>
    <name type="common">Cucubano</name>
    <name type="synonym">Pyrophorus luminosus</name>
    <dbReference type="NCBI Taxonomy" id="2038154"/>
    <lineage>
        <taxon>Eukaryota</taxon>
        <taxon>Metazoa</taxon>
        <taxon>Ecdysozoa</taxon>
        <taxon>Arthropoda</taxon>
        <taxon>Hexapoda</taxon>
        <taxon>Insecta</taxon>
        <taxon>Pterygota</taxon>
        <taxon>Neoptera</taxon>
        <taxon>Endopterygota</taxon>
        <taxon>Coleoptera</taxon>
        <taxon>Polyphaga</taxon>
        <taxon>Elateriformia</taxon>
        <taxon>Elateroidea</taxon>
        <taxon>Elateridae</taxon>
        <taxon>Agrypninae</taxon>
        <taxon>Pyrophorini</taxon>
        <taxon>Ignelater</taxon>
    </lineage>
</organism>
<dbReference type="GO" id="GO:0008017">
    <property type="term" value="F:microtubule binding"/>
    <property type="evidence" value="ECO:0007669"/>
    <property type="project" value="TreeGrafter"/>
</dbReference>
<keyword evidence="3" id="KW-0963">Cytoplasm</keyword>
<sequence>MEVYHLLNQLRADDAKFYSNPEILWRISRALYVMSQNDLFSKSICEEMIQEAYRLIRFALSVKDDNAEVHKWNAILIDSTAGYLGIYTRIRVIPDVKKHLLHAAELKPSDVTTLYMLGHLCYQLASLTWFQRKLANLLLMSPPCATYEEAYNYFLMVEKLQPRFSISNTFMLGKVSFHMKQCYRAKYYFDIAASLPYRTEQEKKYSQEAKKLSKELHRYDVSKAALFYGWRT</sequence>
<evidence type="ECO:0000256" key="8">
    <source>
        <dbReference type="ARBA" id="ARBA00041958"/>
    </source>
</evidence>
<name>A0A8K0DDB3_IGNLU</name>
<gene>
    <name evidence="9" type="ORF">ILUMI_04733</name>
</gene>
<keyword evidence="10" id="KW-1185">Reference proteome</keyword>
<dbReference type="InterPro" id="IPR049039">
    <property type="entry name" value="RMD1-3_a_helical_rpt"/>
</dbReference>
<dbReference type="Gene3D" id="1.25.40.10">
    <property type="entry name" value="Tetratricopeptide repeat domain"/>
    <property type="match status" value="1"/>
</dbReference>
<reference evidence="9" key="1">
    <citation type="submission" date="2019-08" db="EMBL/GenBank/DDBJ databases">
        <title>The genome of the North American firefly Photinus pyralis.</title>
        <authorList>
            <consortium name="Photinus pyralis genome working group"/>
            <person name="Fallon T.R."/>
            <person name="Sander Lower S.E."/>
            <person name="Weng J.-K."/>
        </authorList>
    </citation>
    <scope>NUCLEOTIDE SEQUENCE</scope>
    <source>
        <strain evidence="9">TRF0915ILg1</strain>
        <tissue evidence="9">Whole body</tissue>
    </source>
</reference>
<dbReference type="GO" id="GO:0097431">
    <property type="term" value="C:mitotic spindle pole"/>
    <property type="evidence" value="ECO:0007669"/>
    <property type="project" value="TreeGrafter"/>
</dbReference>
<evidence type="ECO:0000256" key="4">
    <source>
        <dbReference type="ARBA" id="ARBA00022737"/>
    </source>
</evidence>
<evidence type="ECO:0000256" key="6">
    <source>
        <dbReference type="ARBA" id="ARBA00023212"/>
    </source>
</evidence>
<dbReference type="PANTHER" id="PTHR16056:SF16">
    <property type="entry name" value="REGULATOR OF MICROTUBULE DYNAMICS PROTEIN 1"/>
    <property type="match status" value="1"/>
</dbReference>
<protein>
    <recommendedName>
        <fullName evidence="7">Regulator of microtubule dynamics protein 1</fullName>
    </recommendedName>
    <alternativeName>
        <fullName evidence="8">Protein FAM82B</fullName>
    </alternativeName>
</protein>
<dbReference type="GO" id="GO:0005876">
    <property type="term" value="C:spindle microtubule"/>
    <property type="evidence" value="ECO:0007669"/>
    <property type="project" value="TreeGrafter"/>
</dbReference>
<comment type="subcellular location">
    <subcellularLocation>
        <location evidence="1">Cytoplasm</location>
        <location evidence="1">Cytoskeleton</location>
    </subcellularLocation>
</comment>
<keyword evidence="4" id="KW-0677">Repeat</keyword>
<evidence type="ECO:0000256" key="3">
    <source>
        <dbReference type="ARBA" id="ARBA00022490"/>
    </source>
</evidence>
<dbReference type="SUPFAM" id="SSF48452">
    <property type="entry name" value="TPR-like"/>
    <property type="match status" value="1"/>
</dbReference>
<dbReference type="OrthoDB" id="69711at2759"/>
<proteinExistence type="predicted"/>
<evidence type="ECO:0000256" key="1">
    <source>
        <dbReference type="ARBA" id="ARBA00004245"/>
    </source>
</evidence>
<dbReference type="Pfam" id="PF21033">
    <property type="entry name" value="RMD1-3"/>
    <property type="match status" value="1"/>
</dbReference>
<dbReference type="PANTHER" id="PTHR16056">
    <property type="entry name" value="REGULATOR OF MICROTUBULE DYNAMICS PROTEIN"/>
    <property type="match status" value="1"/>
</dbReference>
<evidence type="ECO:0000256" key="7">
    <source>
        <dbReference type="ARBA" id="ARBA00039966"/>
    </source>
</evidence>
<dbReference type="AlphaFoldDB" id="A0A8K0DDB3"/>
<evidence type="ECO:0000313" key="10">
    <source>
        <dbReference type="Proteomes" id="UP000801492"/>
    </source>
</evidence>
<dbReference type="InterPro" id="IPR011990">
    <property type="entry name" value="TPR-like_helical_dom_sf"/>
</dbReference>
<evidence type="ECO:0000313" key="9">
    <source>
        <dbReference type="EMBL" id="KAF2901457.1"/>
    </source>
</evidence>
<dbReference type="EMBL" id="VTPC01001629">
    <property type="protein sequence ID" value="KAF2901457.1"/>
    <property type="molecule type" value="Genomic_DNA"/>
</dbReference>
<keyword evidence="5" id="KW-0802">TPR repeat</keyword>
<dbReference type="GO" id="GO:0005739">
    <property type="term" value="C:mitochondrion"/>
    <property type="evidence" value="ECO:0007669"/>
    <property type="project" value="TreeGrafter"/>
</dbReference>
<comment type="caution">
    <text evidence="9">The sequence shown here is derived from an EMBL/GenBank/DDBJ whole genome shotgun (WGS) entry which is preliminary data.</text>
</comment>
<evidence type="ECO:0000256" key="2">
    <source>
        <dbReference type="ARBA" id="ARBA00011375"/>
    </source>
</evidence>
<comment type="subunit">
    <text evidence="2">Interacts with microtubules.</text>
</comment>